<dbReference type="PANTHER" id="PTHR30106:SF2">
    <property type="entry name" value="UPF0324 INNER MEMBRANE PROTEIN YEIH"/>
    <property type="match status" value="1"/>
</dbReference>
<comment type="caution">
    <text evidence="8">The sequence shown here is derived from an EMBL/GenBank/DDBJ whole genome shotgun (WGS) entry which is preliminary data.</text>
</comment>
<name>A0A4Q5J4P1_9ACTN</name>
<keyword evidence="6 7" id="KW-0472">Membrane</keyword>
<dbReference type="GO" id="GO:0005886">
    <property type="term" value="C:plasma membrane"/>
    <property type="evidence" value="ECO:0007669"/>
    <property type="project" value="UniProtKB-SubCell"/>
</dbReference>
<organism evidence="8 9">
    <name type="scientific">Nocardioides iriomotensis</name>
    <dbReference type="NCBI Taxonomy" id="715784"/>
    <lineage>
        <taxon>Bacteria</taxon>
        <taxon>Bacillati</taxon>
        <taxon>Actinomycetota</taxon>
        <taxon>Actinomycetes</taxon>
        <taxon>Propionibacteriales</taxon>
        <taxon>Nocardioidaceae</taxon>
        <taxon>Nocardioides</taxon>
    </lineage>
</organism>
<proteinExistence type="inferred from homology"/>
<feature type="transmembrane region" description="Helical" evidence="7">
    <location>
        <begin position="293"/>
        <end position="313"/>
    </location>
</feature>
<dbReference type="InterPro" id="IPR018383">
    <property type="entry name" value="UPF0324_pro"/>
</dbReference>
<evidence type="ECO:0000313" key="8">
    <source>
        <dbReference type="EMBL" id="RYU13524.1"/>
    </source>
</evidence>
<keyword evidence="3" id="KW-1003">Cell membrane</keyword>
<evidence type="ECO:0000256" key="3">
    <source>
        <dbReference type="ARBA" id="ARBA00022475"/>
    </source>
</evidence>
<feature type="transmembrane region" description="Helical" evidence="7">
    <location>
        <begin position="77"/>
        <end position="99"/>
    </location>
</feature>
<feature type="transmembrane region" description="Helical" evidence="7">
    <location>
        <begin position="136"/>
        <end position="157"/>
    </location>
</feature>
<evidence type="ECO:0000256" key="4">
    <source>
        <dbReference type="ARBA" id="ARBA00022692"/>
    </source>
</evidence>
<evidence type="ECO:0000256" key="1">
    <source>
        <dbReference type="ARBA" id="ARBA00004651"/>
    </source>
</evidence>
<gene>
    <name evidence="8" type="ORF">ETU37_06555</name>
</gene>
<dbReference type="OrthoDB" id="9766798at2"/>
<dbReference type="EMBL" id="SDPU01000018">
    <property type="protein sequence ID" value="RYU13524.1"/>
    <property type="molecule type" value="Genomic_DNA"/>
</dbReference>
<dbReference type="PANTHER" id="PTHR30106">
    <property type="entry name" value="INNER MEMBRANE PROTEIN YEIH-RELATED"/>
    <property type="match status" value="1"/>
</dbReference>
<evidence type="ECO:0000313" key="9">
    <source>
        <dbReference type="Proteomes" id="UP000291189"/>
    </source>
</evidence>
<accession>A0A4Q5J4P1</accession>
<feature type="transmembrane region" description="Helical" evidence="7">
    <location>
        <begin position="232"/>
        <end position="251"/>
    </location>
</feature>
<feature type="transmembrane region" description="Helical" evidence="7">
    <location>
        <begin position="53"/>
        <end position="71"/>
    </location>
</feature>
<protein>
    <submittedName>
        <fullName evidence="8">Putative sulfate exporter family transporter</fullName>
    </submittedName>
</protein>
<feature type="transmembrane region" description="Helical" evidence="7">
    <location>
        <begin position="169"/>
        <end position="191"/>
    </location>
</feature>
<keyword evidence="4 7" id="KW-0812">Transmembrane</keyword>
<evidence type="ECO:0000256" key="5">
    <source>
        <dbReference type="ARBA" id="ARBA00022989"/>
    </source>
</evidence>
<feature type="transmembrane region" description="Helical" evidence="7">
    <location>
        <begin position="197"/>
        <end position="216"/>
    </location>
</feature>
<keyword evidence="9" id="KW-1185">Reference proteome</keyword>
<evidence type="ECO:0000256" key="6">
    <source>
        <dbReference type="ARBA" id="ARBA00023136"/>
    </source>
</evidence>
<evidence type="ECO:0000256" key="2">
    <source>
        <dbReference type="ARBA" id="ARBA00007977"/>
    </source>
</evidence>
<feature type="transmembrane region" description="Helical" evidence="7">
    <location>
        <begin position="263"/>
        <end position="281"/>
    </location>
</feature>
<feature type="transmembrane region" description="Helical" evidence="7">
    <location>
        <begin position="106"/>
        <end position="124"/>
    </location>
</feature>
<dbReference type="AlphaFoldDB" id="A0A4Q5J4P1"/>
<keyword evidence="5 7" id="KW-1133">Transmembrane helix</keyword>
<dbReference type="Proteomes" id="UP000291189">
    <property type="component" value="Unassembled WGS sequence"/>
</dbReference>
<reference evidence="8 9" key="1">
    <citation type="submission" date="2019-01" db="EMBL/GenBank/DDBJ databases">
        <title>Nocardioides guangzhouensis sp. nov., an actinobacterium isolated from soil.</title>
        <authorList>
            <person name="Fu Y."/>
            <person name="Cai Y."/>
            <person name="Lin Z."/>
            <person name="Chen P."/>
        </authorList>
    </citation>
    <scope>NUCLEOTIDE SEQUENCE [LARGE SCALE GENOMIC DNA]</scope>
    <source>
        <strain evidence="8 9">NBRC 105384</strain>
    </source>
</reference>
<comment type="similarity">
    <text evidence="2">Belongs to the UPF0324 family.</text>
</comment>
<dbReference type="Pfam" id="PF03601">
    <property type="entry name" value="Cons_hypoth698"/>
    <property type="match status" value="1"/>
</dbReference>
<comment type="subcellular location">
    <subcellularLocation>
        <location evidence="1">Cell membrane</location>
        <topology evidence="1">Multi-pass membrane protein</topology>
    </subcellularLocation>
</comment>
<evidence type="ECO:0000256" key="7">
    <source>
        <dbReference type="SAM" id="Phobius"/>
    </source>
</evidence>
<feature type="transmembrane region" description="Helical" evidence="7">
    <location>
        <begin position="6"/>
        <end position="32"/>
    </location>
</feature>
<sequence length="316" mass="31553">MAAAGGVLAIVLHLAVPLVSALLVAIVLGVVFANTVGPRVSLAPGLAVASRRVLRVGVALLGFQLVLRQVLGLGWAVLGVVVLVVVGGIAVTVAIGSILEVPPARRLLIACGFSICGAAAVAAADGVTDSDEDDVAVALALVVAFGSAAMLALPALAEATGMSTRAAGAWLGGGIHEVGQVVVAGGIVGAAALQVAVVVKLARVLMLAPVLTVLSWQRRRSGVLTAGRRPPLVPFFVVAFVALVVLGSVLPVPDLLRSGVAQVQGFALATAMFALGCAIDVGSMRRLRSSELLLGLLSTLSVALLALPLVAVVSGR</sequence>